<dbReference type="PANTHER" id="PTHR31218">
    <property type="entry name" value="WAT1-RELATED PROTEIN"/>
    <property type="match status" value="1"/>
</dbReference>
<gene>
    <name evidence="4" type="ORF">V8G54_001053</name>
</gene>
<dbReference type="AlphaFoldDB" id="A0AAQ3S7U8"/>
<keyword evidence="3" id="KW-0472">Membrane</keyword>
<keyword evidence="5" id="KW-1185">Reference proteome</keyword>
<evidence type="ECO:0000256" key="1">
    <source>
        <dbReference type="ARBA" id="ARBA00022692"/>
    </source>
</evidence>
<evidence type="ECO:0000313" key="4">
    <source>
        <dbReference type="EMBL" id="WVZ22509.1"/>
    </source>
</evidence>
<keyword evidence="1" id="KW-0812">Transmembrane</keyword>
<dbReference type="GO" id="GO:0022857">
    <property type="term" value="F:transmembrane transporter activity"/>
    <property type="evidence" value="ECO:0007669"/>
    <property type="project" value="InterPro"/>
</dbReference>
<keyword evidence="2" id="KW-1133">Transmembrane helix</keyword>
<name>A0AAQ3S7U8_VIGMU</name>
<organism evidence="4 5">
    <name type="scientific">Vigna mungo</name>
    <name type="common">Black gram</name>
    <name type="synonym">Phaseolus mungo</name>
    <dbReference type="NCBI Taxonomy" id="3915"/>
    <lineage>
        <taxon>Eukaryota</taxon>
        <taxon>Viridiplantae</taxon>
        <taxon>Streptophyta</taxon>
        <taxon>Embryophyta</taxon>
        <taxon>Tracheophyta</taxon>
        <taxon>Spermatophyta</taxon>
        <taxon>Magnoliopsida</taxon>
        <taxon>eudicotyledons</taxon>
        <taxon>Gunneridae</taxon>
        <taxon>Pentapetalae</taxon>
        <taxon>rosids</taxon>
        <taxon>fabids</taxon>
        <taxon>Fabales</taxon>
        <taxon>Fabaceae</taxon>
        <taxon>Papilionoideae</taxon>
        <taxon>50 kb inversion clade</taxon>
        <taxon>NPAAA clade</taxon>
        <taxon>indigoferoid/millettioid clade</taxon>
        <taxon>Phaseoleae</taxon>
        <taxon>Vigna</taxon>
    </lineage>
</organism>
<dbReference type="InterPro" id="IPR030184">
    <property type="entry name" value="WAT1-related"/>
</dbReference>
<dbReference type="Proteomes" id="UP001374535">
    <property type="component" value="Chromosome 1"/>
</dbReference>
<dbReference type="GO" id="GO:0016020">
    <property type="term" value="C:membrane"/>
    <property type="evidence" value="ECO:0007669"/>
    <property type="project" value="InterPro"/>
</dbReference>
<evidence type="ECO:0000256" key="3">
    <source>
        <dbReference type="ARBA" id="ARBA00023136"/>
    </source>
</evidence>
<reference evidence="4 5" key="1">
    <citation type="journal article" date="2023" name="Life. Sci Alliance">
        <title>Evolutionary insights into 3D genome organization and epigenetic landscape of Vigna mungo.</title>
        <authorList>
            <person name="Junaid A."/>
            <person name="Singh B."/>
            <person name="Bhatia S."/>
        </authorList>
    </citation>
    <scope>NUCLEOTIDE SEQUENCE [LARGE SCALE GENOMIC DNA]</scope>
    <source>
        <strain evidence="4">Urdbean</strain>
    </source>
</reference>
<dbReference type="EMBL" id="CP144700">
    <property type="protein sequence ID" value="WVZ22509.1"/>
    <property type="molecule type" value="Genomic_DNA"/>
</dbReference>
<evidence type="ECO:0000313" key="5">
    <source>
        <dbReference type="Proteomes" id="UP001374535"/>
    </source>
</evidence>
<accession>A0AAQ3S7U8</accession>
<evidence type="ECO:0000256" key="2">
    <source>
        <dbReference type="ARBA" id="ARBA00022989"/>
    </source>
</evidence>
<proteinExistence type="predicted"/>
<sequence length="104" mass="11532">MNRGKLFQNLFFTAIALLSATYANAIFNLVPMVNFVFSFLCGYLRKVKLATAVGKAKVIGTIIGVNGTMIMSFFKGVEINILKNIHINLMHEKDNNKIGVSYAK</sequence>
<protein>
    <submittedName>
        <fullName evidence="4">Uncharacterized protein</fullName>
    </submittedName>
</protein>